<keyword evidence="5 6" id="KW-0687">Ribonucleoprotein</keyword>
<dbReference type="EMBL" id="JMIB01000014">
    <property type="protein sequence ID" value="KDM92069.1"/>
    <property type="molecule type" value="Genomic_DNA"/>
</dbReference>
<evidence type="ECO:0000256" key="4">
    <source>
        <dbReference type="ARBA" id="ARBA00022980"/>
    </source>
</evidence>
<dbReference type="InterPro" id="IPR036789">
    <property type="entry name" value="Ribosomal_uL6-like_a/b-dom_sf"/>
</dbReference>
<dbReference type="Proteomes" id="UP000027192">
    <property type="component" value="Unassembled WGS sequence"/>
</dbReference>
<gene>
    <name evidence="6" type="primary">rplF</name>
    <name evidence="10" type="ORF">EA58_08175</name>
</gene>
<name>A0A066RNY6_9GAMM</name>
<evidence type="ECO:0000256" key="8">
    <source>
        <dbReference type="RuleBase" id="RU003870"/>
    </source>
</evidence>
<sequence>MSRVAKAPVVVPAGVEVKLNGQEITVKGGKGELVRVINEAVELTQEENTIKFGPRDGFNDAWAQAGTARALVNNMVVGVTEGFTKKLTLKGVGYRAAIKGNAVSLTLGFSHPVEHELPAGIKAECPSQTEIVLTGTDKQLVGQVAADIRAYRSPEPYKGKGVRYADEVVRIKEAKKK</sequence>
<dbReference type="NCBIfam" id="TIGR03654">
    <property type="entry name" value="L6_bact"/>
    <property type="match status" value="1"/>
</dbReference>
<dbReference type="GO" id="GO:0003735">
    <property type="term" value="F:structural constituent of ribosome"/>
    <property type="evidence" value="ECO:0007669"/>
    <property type="project" value="UniProtKB-UniRule"/>
</dbReference>
<dbReference type="InterPro" id="IPR020040">
    <property type="entry name" value="Ribosomal_uL6_a/b-dom"/>
</dbReference>
<dbReference type="InterPro" id="IPR002358">
    <property type="entry name" value="Ribosomal_uL6_CS"/>
</dbReference>
<dbReference type="GO" id="GO:0022625">
    <property type="term" value="C:cytosolic large ribosomal subunit"/>
    <property type="evidence" value="ECO:0007669"/>
    <property type="project" value="UniProtKB-UniRule"/>
</dbReference>
<comment type="subunit">
    <text evidence="6">Part of the 50S ribosomal subunit.</text>
</comment>
<evidence type="ECO:0000256" key="6">
    <source>
        <dbReference type="HAMAP-Rule" id="MF_01365"/>
    </source>
</evidence>
<evidence type="ECO:0000313" key="11">
    <source>
        <dbReference type="Proteomes" id="UP000027192"/>
    </source>
</evidence>
<organism evidence="10 11">
    <name type="scientific">Photobacterium galatheae</name>
    <dbReference type="NCBI Taxonomy" id="1654360"/>
    <lineage>
        <taxon>Bacteria</taxon>
        <taxon>Pseudomonadati</taxon>
        <taxon>Pseudomonadota</taxon>
        <taxon>Gammaproteobacteria</taxon>
        <taxon>Vibrionales</taxon>
        <taxon>Vibrionaceae</taxon>
        <taxon>Photobacterium</taxon>
    </lineage>
</organism>
<evidence type="ECO:0000256" key="1">
    <source>
        <dbReference type="ARBA" id="ARBA00009356"/>
    </source>
</evidence>
<dbReference type="Pfam" id="PF00347">
    <property type="entry name" value="Ribosomal_L6"/>
    <property type="match status" value="2"/>
</dbReference>
<dbReference type="OrthoDB" id="9805007at2"/>
<evidence type="ECO:0000256" key="2">
    <source>
        <dbReference type="ARBA" id="ARBA00022730"/>
    </source>
</evidence>
<dbReference type="PROSITE" id="PS00525">
    <property type="entry name" value="RIBOSOMAL_L6_1"/>
    <property type="match status" value="1"/>
</dbReference>
<feature type="domain" description="Large ribosomal subunit protein uL6 alpha-beta" evidence="9">
    <location>
        <begin position="11"/>
        <end position="82"/>
    </location>
</feature>
<dbReference type="PANTHER" id="PTHR11655">
    <property type="entry name" value="60S/50S RIBOSOMAL PROTEIN L6/L9"/>
    <property type="match status" value="1"/>
</dbReference>
<dbReference type="Gene3D" id="3.90.930.12">
    <property type="entry name" value="Ribosomal protein L6, alpha-beta domain"/>
    <property type="match status" value="2"/>
</dbReference>
<dbReference type="InterPro" id="IPR019906">
    <property type="entry name" value="Ribosomal_uL6_bac-type"/>
</dbReference>
<feature type="domain" description="Large ribosomal subunit protein uL6 alpha-beta" evidence="9">
    <location>
        <begin position="91"/>
        <end position="164"/>
    </location>
</feature>
<dbReference type="HAMAP" id="MF_01365_B">
    <property type="entry name" value="Ribosomal_uL6_B"/>
    <property type="match status" value="1"/>
</dbReference>
<dbReference type="AlphaFoldDB" id="A0A066RNY6"/>
<comment type="caution">
    <text evidence="10">The sequence shown here is derived from an EMBL/GenBank/DDBJ whole genome shotgun (WGS) entry which is preliminary data.</text>
</comment>
<dbReference type="GO" id="GO:0002181">
    <property type="term" value="P:cytoplasmic translation"/>
    <property type="evidence" value="ECO:0007669"/>
    <property type="project" value="TreeGrafter"/>
</dbReference>
<evidence type="ECO:0000313" key="10">
    <source>
        <dbReference type="EMBL" id="KDM92069.1"/>
    </source>
</evidence>
<comment type="function">
    <text evidence="6 8">This protein binds to the 23S rRNA, and is important in its secondary structure. It is located near the subunit interface in the base of the L7/L12 stalk, and near the tRNA binding site of the peptidyltransferase center.</text>
</comment>
<keyword evidence="2 6" id="KW-0699">rRNA-binding</keyword>
<evidence type="ECO:0000256" key="7">
    <source>
        <dbReference type="RuleBase" id="RU003869"/>
    </source>
</evidence>
<dbReference type="SUPFAM" id="SSF56053">
    <property type="entry name" value="Ribosomal protein L6"/>
    <property type="match status" value="2"/>
</dbReference>
<dbReference type="PIRSF" id="PIRSF002162">
    <property type="entry name" value="Ribosomal_L6"/>
    <property type="match status" value="1"/>
</dbReference>
<comment type="similarity">
    <text evidence="1 6 7">Belongs to the universal ribosomal protein uL6 family.</text>
</comment>
<accession>A0A066RNY6</accession>
<keyword evidence="11" id="KW-1185">Reference proteome</keyword>
<dbReference type="PANTHER" id="PTHR11655:SF14">
    <property type="entry name" value="LARGE RIBOSOMAL SUBUNIT PROTEIN UL6M"/>
    <property type="match status" value="1"/>
</dbReference>
<dbReference type="GO" id="GO:0019843">
    <property type="term" value="F:rRNA binding"/>
    <property type="evidence" value="ECO:0007669"/>
    <property type="project" value="UniProtKB-UniRule"/>
</dbReference>
<protein>
    <recommendedName>
        <fullName evidence="6">Large ribosomal subunit protein uL6</fullName>
    </recommendedName>
</protein>
<dbReference type="FunFam" id="3.90.930.12:FF:000001">
    <property type="entry name" value="50S ribosomal protein L6"/>
    <property type="match status" value="1"/>
</dbReference>
<evidence type="ECO:0000256" key="3">
    <source>
        <dbReference type="ARBA" id="ARBA00022884"/>
    </source>
</evidence>
<proteinExistence type="inferred from homology"/>
<dbReference type="RefSeq" id="WP_036751116.1">
    <property type="nucleotide sequence ID" value="NZ_JAGSGC010000028.1"/>
</dbReference>
<keyword evidence="4 6" id="KW-0689">Ribosomal protein</keyword>
<evidence type="ECO:0000259" key="9">
    <source>
        <dbReference type="Pfam" id="PF00347"/>
    </source>
</evidence>
<dbReference type="FunFam" id="3.90.930.12:FF:000002">
    <property type="entry name" value="50S ribosomal protein L6"/>
    <property type="match status" value="1"/>
</dbReference>
<dbReference type="STRING" id="1654360.EA58_08175"/>
<dbReference type="PRINTS" id="PR00059">
    <property type="entry name" value="RIBOSOMALL6"/>
</dbReference>
<reference evidence="10 11" key="1">
    <citation type="submission" date="2014-04" db="EMBL/GenBank/DDBJ databases">
        <title>Draft genome sequence of Photobacterium halotolerans S2753: a solonamide, ngercheumicin and holomycin producer.</title>
        <authorList>
            <person name="Machado H.R."/>
            <person name="Gram L."/>
        </authorList>
    </citation>
    <scope>NUCLEOTIDE SEQUENCE [LARGE SCALE GENOMIC DNA]</scope>
    <source>
        <strain evidence="10 11">S2753</strain>
    </source>
</reference>
<keyword evidence="3 6" id="KW-0694">RNA-binding</keyword>
<evidence type="ECO:0000256" key="5">
    <source>
        <dbReference type="ARBA" id="ARBA00023274"/>
    </source>
</evidence>
<dbReference type="InterPro" id="IPR000702">
    <property type="entry name" value="Ribosomal_uL6-like"/>
</dbReference>